<evidence type="ECO:0000256" key="1">
    <source>
        <dbReference type="SAM" id="MobiDB-lite"/>
    </source>
</evidence>
<feature type="chain" id="PRO_5020767070" description="Anther-specific protein BCP1-like" evidence="2">
    <location>
        <begin position="22"/>
        <end position="111"/>
    </location>
</feature>
<gene>
    <name evidence="3" type="ORF">D5086_0000266900</name>
</gene>
<accession>A0A4U5NKB2</accession>
<reference evidence="3" key="1">
    <citation type="submission" date="2018-10" db="EMBL/GenBank/DDBJ databases">
        <title>Population genomic analysis revealed the cold adaptation of white poplar.</title>
        <authorList>
            <person name="Liu Y.-J."/>
        </authorList>
    </citation>
    <scope>NUCLEOTIDE SEQUENCE [LARGE SCALE GENOMIC DNA]</scope>
    <source>
        <strain evidence="3">PAL-ZL1</strain>
    </source>
</reference>
<dbReference type="EMBL" id="RCHU01001022">
    <property type="protein sequence ID" value="TKR83919.1"/>
    <property type="molecule type" value="Genomic_DNA"/>
</dbReference>
<feature type="region of interest" description="Disordered" evidence="1">
    <location>
        <begin position="50"/>
        <end position="91"/>
    </location>
</feature>
<proteinExistence type="predicted"/>
<name>A0A4U5NKB2_POPAL</name>
<dbReference type="AlphaFoldDB" id="A0A4U5NKB2"/>
<feature type="signal peptide" evidence="2">
    <location>
        <begin position="1"/>
        <end position="21"/>
    </location>
</feature>
<evidence type="ECO:0000256" key="2">
    <source>
        <dbReference type="SAM" id="SignalP"/>
    </source>
</evidence>
<evidence type="ECO:0000313" key="3">
    <source>
        <dbReference type="EMBL" id="TKR83919.1"/>
    </source>
</evidence>
<sequence>MASKVIVLALVFFAIVGLASAAAAPAPSTTVVQAEAPAPSTTVVPAEAPLSDDFIGTDDAAAPSGGDAVVPGPMGSVEAAGGPSGSPKSDSAALKFSAITGVAAVAGCLFF</sequence>
<keyword evidence="2" id="KW-0732">Signal</keyword>
<protein>
    <recommendedName>
        <fullName evidence="4">Anther-specific protein BCP1-like</fullName>
    </recommendedName>
</protein>
<comment type="caution">
    <text evidence="3">The sequence shown here is derived from an EMBL/GenBank/DDBJ whole genome shotgun (WGS) entry which is preliminary data.</text>
</comment>
<organism evidence="3">
    <name type="scientific">Populus alba</name>
    <name type="common">White poplar</name>
    <dbReference type="NCBI Taxonomy" id="43335"/>
    <lineage>
        <taxon>Eukaryota</taxon>
        <taxon>Viridiplantae</taxon>
        <taxon>Streptophyta</taxon>
        <taxon>Embryophyta</taxon>
        <taxon>Tracheophyta</taxon>
        <taxon>Spermatophyta</taxon>
        <taxon>Magnoliopsida</taxon>
        <taxon>eudicotyledons</taxon>
        <taxon>Gunneridae</taxon>
        <taxon>Pentapetalae</taxon>
        <taxon>rosids</taxon>
        <taxon>fabids</taxon>
        <taxon>Malpighiales</taxon>
        <taxon>Salicaceae</taxon>
        <taxon>Saliceae</taxon>
        <taxon>Populus</taxon>
    </lineage>
</organism>
<evidence type="ECO:0008006" key="4">
    <source>
        <dbReference type="Google" id="ProtNLM"/>
    </source>
</evidence>